<feature type="transmembrane region" description="Helical" evidence="1">
    <location>
        <begin position="59"/>
        <end position="77"/>
    </location>
</feature>
<keyword evidence="1" id="KW-0812">Transmembrane</keyword>
<dbReference type="EMBL" id="BK059100">
    <property type="protein sequence ID" value="DAE29824.1"/>
    <property type="molecule type" value="Genomic_DNA"/>
</dbReference>
<sequence length="86" mass="8941">MNVASMASITAIVELIAYAYKTKTSADNKWIPVICMVAGAILSIAAWVVYPAIYPATDAFTACAMGIGSGATAVALYEGIFKSSNK</sequence>
<feature type="transmembrane region" description="Helical" evidence="1">
    <location>
        <begin position="30"/>
        <end position="53"/>
    </location>
</feature>
<evidence type="ECO:0000256" key="1">
    <source>
        <dbReference type="SAM" id="Phobius"/>
    </source>
</evidence>
<evidence type="ECO:0000313" key="2">
    <source>
        <dbReference type="EMBL" id="DAE29824.1"/>
    </source>
</evidence>
<name>A0A8S5REL2_9VIRU</name>
<organism evidence="2">
    <name type="scientific">virus sp. ctqEG8</name>
    <dbReference type="NCBI Taxonomy" id="2827998"/>
    <lineage>
        <taxon>Viruses</taxon>
    </lineage>
</organism>
<reference evidence="2" key="1">
    <citation type="journal article" date="2021" name="Proc. Natl. Acad. Sci. U.S.A.">
        <title>A Catalog of Tens of Thousands of Viruses from Human Metagenomes Reveals Hidden Associations with Chronic Diseases.</title>
        <authorList>
            <person name="Tisza M.J."/>
            <person name="Buck C.B."/>
        </authorList>
    </citation>
    <scope>NUCLEOTIDE SEQUENCE</scope>
    <source>
        <strain evidence="2">CtqEG8</strain>
    </source>
</reference>
<keyword evidence="1" id="KW-1133">Transmembrane helix</keyword>
<proteinExistence type="predicted"/>
<accession>A0A8S5REL2</accession>
<keyword evidence="1" id="KW-0472">Membrane</keyword>
<protein>
    <submittedName>
        <fullName evidence="2">Holin</fullName>
    </submittedName>
</protein>